<reference evidence="2" key="1">
    <citation type="journal article" date="2019" name="Int. J. Syst. Evol. Microbiol.">
        <title>The Global Catalogue of Microorganisms (GCM) 10K type strain sequencing project: providing services to taxonomists for standard genome sequencing and annotation.</title>
        <authorList>
            <consortium name="The Broad Institute Genomics Platform"/>
            <consortium name="The Broad Institute Genome Sequencing Center for Infectious Disease"/>
            <person name="Wu L."/>
            <person name="Ma J."/>
        </authorList>
    </citation>
    <scope>NUCLEOTIDE SEQUENCE [LARGE SCALE GENOMIC DNA]</scope>
    <source>
        <strain evidence="2">KCTC 42281</strain>
    </source>
</reference>
<comment type="caution">
    <text evidence="1">The sequence shown here is derived from an EMBL/GenBank/DDBJ whole genome shotgun (WGS) entry which is preliminary data.</text>
</comment>
<keyword evidence="2" id="KW-1185">Reference proteome</keyword>
<protein>
    <submittedName>
        <fullName evidence="1">Uncharacterized protein</fullName>
    </submittedName>
</protein>
<evidence type="ECO:0000313" key="1">
    <source>
        <dbReference type="EMBL" id="MFC3706120.1"/>
    </source>
</evidence>
<dbReference type="Proteomes" id="UP001595613">
    <property type="component" value="Unassembled WGS sequence"/>
</dbReference>
<gene>
    <name evidence="1" type="ORF">ACFOOL_15315</name>
</gene>
<evidence type="ECO:0000313" key="2">
    <source>
        <dbReference type="Proteomes" id="UP001595613"/>
    </source>
</evidence>
<dbReference type="RefSeq" id="WP_380098174.1">
    <property type="nucleotide sequence ID" value="NZ_JBHRYD010000015.1"/>
</dbReference>
<dbReference type="EMBL" id="JBHRYD010000015">
    <property type="protein sequence ID" value="MFC3706120.1"/>
    <property type="molecule type" value="Genomic_DNA"/>
</dbReference>
<name>A0ABV7X7V0_9HYPH</name>
<proteinExistence type="predicted"/>
<organism evidence="1 2">
    <name type="scientific">Devosia honganensis</name>
    <dbReference type="NCBI Taxonomy" id="1610527"/>
    <lineage>
        <taxon>Bacteria</taxon>
        <taxon>Pseudomonadati</taxon>
        <taxon>Pseudomonadota</taxon>
        <taxon>Alphaproteobacteria</taxon>
        <taxon>Hyphomicrobiales</taxon>
        <taxon>Devosiaceae</taxon>
        <taxon>Devosia</taxon>
    </lineage>
</organism>
<sequence>MLKAINSHQRAWEKIAFQSERKTIHTRHHPVYPGGPRFLRQGWIARTSRAMTAVRGRFLQTEMLYLFIIATDSSQNHFALLGPML</sequence>
<accession>A0ABV7X7V0</accession>